<evidence type="ECO:0000313" key="2">
    <source>
        <dbReference type="Proteomes" id="UP000790377"/>
    </source>
</evidence>
<dbReference type="Proteomes" id="UP000790377">
    <property type="component" value="Unassembled WGS sequence"/>
</dbReference>
<organism evidence="1 2">
    <name type="scientific">Hygrophoropsis aurantiaca</name>
    <dbReference type="NCBI Taxonomy" id="72124"/>
    <lineage>
        <taxon>Eukaryota</taxon>
        <taxon>Fungi</taxon>
        <taxon>Dikarya</taxon>
        <taxon>Basidiomycota</taxon>
        <taxon>Agaricomycotina</taxon>
        <taxon>Agaricomycetes</taxon>
        <taxon>Agaricomycetidae</taxon>
        <taxon>Boletales</taxon>
        <taxon>Coniophorineae</taxon>
        <taxon>Hygrophoropsidaceae</taxon>
        <taxon>Hygrophoropsis</taxon>
    </lineage>
</organism>
<proteinExistence type="predicted"/>
<protein>
    <submittedName>
        <fullName evidence="1">Uncharacterized protein</fullName>
    </submittedName>
</protein>
<name>A0ACB8A3B5_9AGAM</name>
<accession>A0ACB8A3B5</accession>
<evidence type="ECO:0000313" key="1">
    <source>
        <dbReference type="EMBL" id="KAH7907741.1"/>
    </source>
</evidence>
<reference evidence="1" key="1">
    <citation type="journal article" date="2021" name="New Phytol.">
        <title>Evolutionary innovations through gain and loss of genes in the ectomycorrhizal Boletales.</title>
        <authorList>
            <person name="Wu G."/>
            <person name="Miyauchi S."/>
            <person name="Morin E."/>
            <person name="Kuo A."/>
            <person name="Drula E."/>
            <person name="Varga T."/>
            <person name="Kohler A."/>
            <person name="Feng B."/>
            <person name="Cao Y."/>
            <person name="Lipzen A."/>
            <person name="Daum C."/>
            <person name="Hundley H."/>
            <person name="Pangilinan J."/>
            <person name="Johnson J."/>
            <person name="Barry K."/>
            <person name="LaButti K."/>
            <person name="Ng V."/>
            <person name="Ahrendt S."/>
            <person name="Min B."/>
            <person name="Choi I.G."/>
            <person name="Park H."/>
            <person name="Plett J.M."/>
            <person name="Magnuson J."/>
            <person name="Spatafora J.W."/>
            <person name="Nagy L.G."/>
            <person name="Henrissat B."/>
            <person name="Grigoriev I.V."/>
            <person name="Yang Z.L."/>
            <person name="Xu J."/>
            <person name="Martin F.M."/>
        </authorList>
    </citation>
    <scope>NUCLEOTIDE SEQUENCE</scope>
    <source>
        <strain evidence="1">ATCC 28755</strain>
    </source>
</reference>
<keyword evidence="2" id="KW-1185">Reference proteome</keyword>
<sequence length="279" mass="31149">MADLPIPLFQMLQKMNYLSAAGGALVVYDQVLTFSQEVNLIWNRQWSFITALYLIARYFGSLFVIANAALNVSINWTYSVNVNMYLVLNWAENIFIVAMQAILVIRVYALFNRSKKVLVFLATTYVLQATATIVITGLIANKRVLDEYYLSIGSPVGSVVQPVSVDNNSPTSSFLITLTRDSTILPIVFDTILMLFALWAFVKHALEAKTSNGGWRINVLVSILVADHLLYFICNLAWLSLILAAAYYTVVSMISSPNWCIRILRANPADESSLMPVAQ</sequence>
<dbReference type="EMBL" id="MU267876">
    <property type="protein sequence ID" value="KAH7907741.1"/>
    <property type="molecule type" value="Genomic_DNA"/>
</dbReference>
<comment type="caution">
    <text evidence="1">The sequence shown here is derived from an EMBL/GenBank/DDBJ whole genome shotgun (WGS) entry which is preliminary data.</text>
</comment>
<gene>
    <name evidence="1" type="ORF">BJ138DRAFT_445012</name>
</gene>